<dbReference type="EMBL" id="MU274974">
    <property type="protein sequence ID" value="KAI0083312.1"/>
    <property type="molecule type" value="Genomic_DNA"/>
</dbReference>
<name>A0ACB8TMW8_9APHY</name>
<keyword evidence="2" id="KW-1185">Reference proteome</keyword>
<protein>
    <submittedName>
        <fullName evidence="1">Uncharacterized protein</fullName>
    </submittedName>
</protein>
<evidence type="ECO:0000313" key="2">
    <source>
        <dbReference type="Proteomes" id="UP001055072"/>
    </source>
</evidence>
<feature type="non-terminal residue" evidence="1">
    <location>
        <position position="206"/>
    </location>
</feature>
<sequence>MSSSSQNNSARVTELQQSITTISACYSYEWLTTFDQEVNHIWARKWTLSTFIFLCSRYATLLMIIIQLLPALTRIVLFIQAPIQFTSDPLTCAALSPDTRAQEIRCHFIVSLALRITNIAADAIALIIAWRKAIGSVREASRRCIRVPLSEVLIRDGDGFLAINVVQLLWDNIWHDGRPNYMVPLANMLPSILMCRFMLNLRQAAN</sequence>
<proteinExistence type="predicted"/>
<gene>
    <name evidence="1" type="ORF">BDY19DRAFT_979690</name>
</gene>
<dbReference type="Proteomes" id="UP001055072">
    <property type="component" value="Unassembled WGS sequence"/>
</dbReference>
<evidence type="ECO:0000313" key="1">
    <source>
        <dbReference type="EMBL" id="KAI0083312.1"/>
    </source>
</evidence>
<reference evidence="1" key="1">
    <citation type="journal article" date="2021" name="Environ. Microbiol.">
        <title>Gene family expansions and transcriptome signatures uncover fungal adaptations to wood decay.</title>
        <authorList>
            <person name="Hage H."/>
            <person name="Miyauchi S."/>
            <person name="Viragh M."/>
            <person name="Drula E."/>
            <person name="Min B."/>
            <person name="Chaduli D."/>
            <person name="Navarro D."/>
            <person name="Favel A."/>
            <person name="Norest M."/>
            <person name="Lesage-Meessen L."/>
            <person name="Balint B."/>
            <person name="Merenyi Z."/>
            <person name="de Eugenio L."/>
            <person name="Morin E."/>
            <person name="Martinez A.T."/>
            <person name="Baldrian P."/>
            <person name="Stursova M."/>
            <person name="Martinez M.J."/>
            <person name="Novotny C."/>
            <person name="Magnuson J.K."/>
            <person name="Spatafora J.W."/>
            <person name="Maurice S."/>
            <person name="Pangilinan J."/>
            <person name="Andreopoulos W."/>
            <person name="LaButti K."/>
            <person name="Hundley H."/>
            <person name="Na H."/>
            <person name="Kuo A."/>
            <person name="Barry K."/>
            <person name="Lipzen A."/>
            <person name="Henrissat B."/>
            <person name="Riley R."/>
            <person name="Ahrendt S."/>
            <person name="Nagy L.G."/>
            <person name="Grigoriev I.V."/>
            <person name="Martin F."/>
            <person name="Rosso M.N."/>
        </authorList>
    </citation>
    <scope>NUCLEOTIDE SEQUENCE</scope>
    <source>
        <strain evidence="1">CBS 384.51</strain>
    </source>
</reference>
<organism evidence="1 2">
    <name type="scientific">Irpex rosettiformis</name>
    <dbReference type="NCBI Taxonomy" id="378272"/>
    <lineage>
        <taxon>Eukaryota</taxon>
        <taxon>Fungi</taxon>
        <taxon>Dikarya</taxon>
        <taxon>Basidiomycota</taxon>
        <taxon>Agaricomycotina</taxon>
        <taxon>Agaricomycetes</taxon>
        <taxon>Polyporales</taxon>
        <taxon>Irpicaceae</taxon>
        <taxon>Irpex</taxon>
    </lineage>
</organism>
<comment type="caution">
    <text evidence="1">The sequence shown here is derived from an EMBL/GenBank/DDBJ whole genome shotgun (WGS) entry which is preliminary data.</text>
</comment>
<accession>A0ACB8TMW8</accession>